<proteinExistence type="predicted"/>
<reference evidence="1 2" key="1">
    <citation type="submission" date="2015-08" db="EMBL/GenBank/DDBJ databases">
        <title>Next Generation Sequencing and Analysis of the Genome of Puccinia sorghi L Schw, the Causal Agent of Maize Common Rust.</title>
        <authorList>
            <person name="Rochi L."/>
            <person name="Burguener G."/>
            <person name="Darino M."/>
            <person name="Turjanski A."/>
            <person name="Kreff E."/>
            <person name="Dieguez M.J."/>
            <person name="Sacco F."/>
        </authorList>
    </citation>
    <scope>NUCLEOTIDE SEQUENCE [LARGE SCALE GENOMIC DNA]</scope>
    <source>
        <strain evidence="1 2">RO10H11247</strain>
    </source>
</reference>
<dbReference type="AlphaFoldDB" id="A0A0L6U7N9"/>
<feature type="non-terminal residue" evidence="1">
    <location>
        <position position="127"/>
    </location>
</feature>
<sequence>QSHSLLVRLNALNPNYQHLTGEKLLTQQSCLKISLQLRHCPGSPLTGLGLKGSLIMNTFVLLGKFGDTSKPGILLVYQLGMHNWCILLQGGNFEHFHDVVFNKADFPGDSLFSPADGSTNLDITVLA</sequence>
<feature type="non-terminal residue" evidence="1">
    <location>
        <position position="1"/>
    </location>
</feature>
<evidence type="ECO:0000313" key="1">
    <source>
        <dbReference type="EMBL" id="KNZ44534.1"/>
    </source>
</evidence>
<protein>
    <submittedName>
        <fullName evidence="1">Uncharacterized protein</fullName>
    </submittedName>
</protein>
<dbReference type="VEuPathDB" id="FungiDB:VP01_9067g1"/>
<dbReference type="EMBL" id="LAVV01014679">
    <property type="protein sequence ID" value="KNZ44534.1"/>
    <property type="molecule type" value="Genomic_DNA"/>
</dbReference>
<name>A0A0L6U7N9_9BASI</name>
<keyword evidence="2" id="KW-1185">Reference proteome</keyword>
<evidence type="ECO:0000313" key="2">
    <source>
        <dbReference type="Proteomes" id="UP000037035"/>
    </source>
</evidence>
<gene>
    <name evidence="1" type="ORF">VP01_9067g1</name>
</gene>
<accession>A0A0L6U7N9</accession>
<comment type="caution">
    <text evidence="1">The sequence shown here is derived from an EMBL/GenBank/DDBJ whole genome shotgun (WGS) entry which is preliminary data.</text>
</comment>
<organism evidence="1 2">
    <name type="scientific">Puccinia sorghi</name>
    <dbReference type="NCBI Taxonomy" id="27349"/>
    <lineage>
        <taxon>Eukaryota</taxon>
        <taxon>Fungi</taxon>
        <taxon>Dikarya</taxon>
        <taxon>Basidiomycota</taxon>
        <taxon>Pucciniomycotina</taxon>
        <taxon>Pucciniomycetes</taxon>
        <taxon>Pucciniales</taxon>
        <taxon>Pucciniaceae</taxon>
        <taxon>Puccinia</taxon>
    </lineage>
</organism>
<dbReference type="Proteomes" id="UP000037035">
    <property type="component" value="Unassembled WGS sequence"/>
</dbReference>